<dbReference type="NCBIfam" id="TIGR00023">
    <property type="entry name" value="glycerol-3-phosphate 1-O-acyltransferase PlsY"/>
    <property type="match status" value="1"/>
</dbReference>
<evidence type="ECO:0000256" key="4">
    <source>
        <dbReference type="ARBA" id="ARBA00022692"/>
    </source>
</evidence>
<evidence type="ECO:0000256" key="2">
    <source>
        <dbReference type="ARBA" id="ARBA00022516"/>
    </source>
</evidence>
<comment type="pathway">
    <text evidence="10">Lipid metabolism; phospholipid metabolism.</text>
</comment>
<keyword evidence="2 10" id="KW-0444">Lipid biosynthesis</keyword>
<reference evidence="11 12" key="1">
    <citation type="submission" date="2020-12" db="EMBL/GenBank/DDBJ databases">
        <title>Geomonas sp. Red259, isolated from paddy soil.</title>
        <authorList>
            <person name="Xu Z."/>
            <person name="Zhang Z."/>
            <person name="Masuda Y."/>
            <person name="Itoh H."/>
            <person name="Senoo K."/>
        </authorList>
    </citation>
    <scope>NUCLEOTIDE SEQUENCE [LARGE SCALE GENOMIC DNA]</scope>
    <source>
        <strain evidence="11 12">Red259</strain>
    </source>
</reference>
<feature type="transmembrane region" description="Helical" evidence="10">
    <location>
        <begin position="77"/>
        <end position="97"/>
    </location>
</feature>
<comment type="subunit">
    <text evidence="10">Probably interacts with PlsX.</text>
</comment>
<evidence type="ECO:0000313" key="12">
    <source>
        <dbReference type="Proteomes" id="UP000641025"/>
    </source>
</evidence>
<evidence type="ECO:0000256" key="3">
    <source>
        <dbReference type="ARBA" id="ARBA00022679"/>
    </source>
</evidence>
<name>A0ABS0YNM1_9BACT</name>
<keyword evidence="3 10" id="KW-0808">Transferase</keyword>
<dbReference type="HAMAP" id="MF_01043">
    <property type="entry name" value="PlsY"/>
    <property type="match status" value="1"/>
</dbReference>
<keyword evidence="6 10" id="KW-0443">Lipid metabolism</keyword>
<feature type="transmembrane region" description="Helical" evidence="10">
    <location>
        <begin position="109"/>
        <end position="131"/>
    </location>
</feature>
<dbReference type="EMBL" id="JAEMHK010000003">
    <property type="protein sequence ID" value="MBJ6799495.1"/>
    <property type="molecule type" value="Genomic_DNA"/>
</dbReference>
<sequence length="194" mass="20260">MKSEILLLVGAYLLGSVPTGLLLARSMGINIRECGSGNIGATNVYRTAGKKLGIMTLVGDCFKGLIPVLIAQGLGLLPIWVAAIGLAAFLGHVYTVFLRFKGGKGVATALGVLLGTAPLAVLFGILVFAAVLYKWRYVSLASITAAACIPLLALGTCAPRETIVMAVTIAVIVILKHHENISRLRAGTESKFKA</sequence>
<keyword evidence="11" id="KW-0012">Acyltransferase</keyword>
<protein>
    <recommendedName>
        <fullName evidence="10">Glycerol-3-phosphate acyltransferase</fullName>
    </recommendedName>
    <alternativeName>
        <fullName evidence="10">Acyl-PO4 G3P acyltransferase</fullName>
    </alternativeName>
    <alternativeName>
        <fullName evidence="10">Acyl-phosphate--glycerol-3-phosphate acyltransferase</fullName>
    </alternativeName>
    <alternativeName>
        <fullName evidence="10">G3P acyltransferase</fullName>
        <shortName evidence="10">GPAT</shortName>
        <ecNumber evidence="10">2.3.1.275</ecNumber>
    </alternativeName>
    <alternativeName>
        <fullName evidence="10">Lysophosphatidic acid synthase</fullName>
        <shortName evidence="10">LPA synthase</shortName>
    </alternativeName>
</protein>
<feature type="transmembrane region" description="Helical" evidence="10">
    <location>
        <begin position="6"/>
        <end position="24"/>
    </location>
</feature>
<dbReference type="PANTHER" id="PTHR30309:SF0">
    <property type="entry name" value="GLYCEROL-3-PHOSPHATE ACYLTRANSFERASE-RELATED"/>
    <property type="match status" value="1"/>
</dbReference>
<feature type="transmembrane region" description="Helical" evidence="10">
    <location>
        <begin position="137"/>
        <end position="155"/>
    </location>
</feature>
<proteinExistence type="inferred from homology"/>
<comment type="caution">
    <text evidence="11">The sequence shown here is derived from an EMBL/GenBank/DDBJ whole genome shotgun (WGS) entry which is preliminary data.</text>
</comment>
<organism evidence="11 12">
    <name type="scientific">Geomonas propionica</name>
    <dbReference type="NCBI Taxonomy" id="2798582"/>
    <lineage>
        <taxon>Bacteria</taxon>
        <taxon>Pseudomonadati</taxon>
        <taxon>Thermodesulfobacteriota</taxon>
        <taxon>Desulfuromonadia</taxon>
        <taxon>Geobacterales</taxon>
        <taxon>Geobacteraceae</taxon>
        <taxon>Geomonas</taxon>
    </lineage>
</organism>
<dbReference type="Pfam" id="PF02660">
    <property type="entry name" value="G3P_acyltransf"/>
    <property type="match status" value="1"/>
</dbReference>
<comment type="catalytic activity">
    <reaction evidence="10">
        <text>an acyl phosphate + sn-glycerol 3-phosphate = a 1-acyl-sn-glycero-3-phosphate + phosphate</text>
        <dbReference type="Rhea" id="RHEA:34075"/>
        <dbReference type="ChEBI" id="CHEBI:43474"/>
        <dbReference type="ChEBI" id="CHEBI:57597"/>
        <dbReference type="ChEBI" id="CHEBI:57970"/>
        <dbReference type="ChEBI" id="CHEBI:59918"/>
        <dbReference type="EC" id="2.3.1.275"/>
    </reaction>
</comment>
<comment type="similarity">
    <text evidence="10">Belongs to the PlsY family.</text>
</comment>
<gene>
    <name evidence="10" type="primary">plsY</name>
    <name evidence="11" type="ORF">JFN90_05035</name>
</gene>
<evidence type="ECO:0000313" key="11">
    <source>
        <dbReference type="EMBL" id="MBJ6799495.1"/>
    </source>
</evidence>
<keyword evidence="7 10" id="KW-0472">Membrane</keyword>
<comment type="function">
    <text evidence="10">Catalyzes the transfer of an acyl group from acyl-phosphate (acyl-PO(4)) to glycerol-3-phosphate (G3P) to form lysophosphatidic acid (LPA). This enzyme utilizes acyl-phosphate as fatty acyl donor, but not acyl-CoA or acyl-ACP.</text>
</comment>
<keyword evidence="12" id="KW-1185">Reference proteome</keyword>
<dbReference type="GO" id="GO:0016746">
    <property type="term" value="F:acyltransferase activity"/>
    <property type="evidence" value="ECO:0007669"/>
    <property type="project" value="UniProtKB-KW"/>
</dbReference>
<dbReference type="EC" id="2.3.1.275" evidence="10"/>
<evidence type="ECO:0000256" key="9">
    <source>
        <dbReference type="ARBA" id="ARBA00023264"/>
    </source>
</evidence>
<keyword evidence="1 10" id="KW-1003">Cell membrane</keyword>
<evidence type="ECO:0000256" key="8">
    <source>
        <dbReference type="ARBA" id="ARBA00023209"/>
    </source>
</evidence>
<feature type="transmembrane region" description="Helical" evidence="10">
    <location>
        <begin position="52"/>
        <end position="71"/>
    </location>
</feature>
<evidence type="ECO:0000256" key="5">
    <source>
        <dbReference type="ARBA" id="ARBA00022989"/>
    </source>
</evidence>
<dbReference type="InterPro" id="IPR003811">
    <property type="entry name" value="G3P_acylTferase_PlsY"/>
</dbReference>
<dbReference type="Proteomes" id="UP000641025">
    <property type="component" value="Unassembled WGS sequence"/>
</dbReference>
<evidence type="ECO:0000256" key="10">
    <source>
        <dbReference type="HAMAP-Rule" id="MF_01043"/>
    </source>
</evidence>
<keyword evidence="5 10" id="KW-1133">Transmembrane helix</keyword>
<dbReference type="RefSeq" id="WP_199394012.1">
    <property type="nucleotide sequence ID" value="NZ_JAEMHK010000003.1"/>
</dbReference>
<evidence type="ECO:0000256" key="7">
    <source>
        <dbReference type="ARBA" id="ARBA00023136"/>
    </source>
</evidence>
<keyword evidence="9 10" id="KW-1208">Phospholipid metabolism</keyword>
<evidence type="ECO:0000256" key="1">
    <source>
        <dbReference type="ARBA" id="ARBA00022475"/>
    </source>
</evidence>
<dbReference type="PANTHER" id="PTHR30309">
    <property type="entry name" value="INNER MEMBRANE PROTEIN YGIH"/>
    <property type="match status" value="1"/>
</dbReference>
<keyword evidence="4 10" id="KW-0812">Transmembrane</keyword>
<accession>A0ABS0YNM1</accession>
<keyword evidence="8 10" id="KW-0594">Phospholipid biosynthesis</keyword>
<dbReference type="SMART" id="SM01207">
    <property type="entry name" value="G3P_acyltransf"/>
    <property type="match status" value="1"/>
</dbReference>
<comment type="subcellular location">
    <subcellularLocation>
        <location evidence="10">Cell membrane</location>
        <topology evidence="10">Multi-pass membrane protein</topology>
    </subcellularLocation>
</comment>
<evidence type="ECO:0000256" key="6">
    <source>
        <dbReference type="ARBA" id="ARBA00023098"/>
    </source>
</evidence>